<reference evidence="1 2" key="1">
    <citation type="submission" date="2024-01" db="EMBL/GenBank/DDBJ databases">
        <title>Mariniflexile litorale sp. nov., isolated from the shallow sediments of the Sea of Japan.</title>
        <authorList>
            <person name="Romanenko L."/>
            <person name="Bystritskaya E."/>
            <person name="Isaeva M."/>
        </authorList>
    </citation>
    <scope>NUCLEOTIDE SEQUENCE [LARGE SCALE GENOMIC DNA]</scope>
    <source>
        <strain evidence="1 2">KCTC 32427</strain>
    </source>
</reference>
<accession>A0ABV0A842</accession>
<dbReference type="Pfam" id="PF16389">
    <property type="entry name" value="DUF4998"/>
    <property type="match status" value="1"/>
</dbReference>
<gene>
    <name evidence="1" type="ORF">VP395_05770</name>
</gene>
<dbReference type="Proteomes" id="UP001416393">
    <property type="component" value="Unassembled WGS sequence"/>
</dbReference>
<organism evidence="1 2">
    <name type="scientific">Mariniflexile soesokkakense</name>
    <dbReference type="NCBI Taxonomy" id="1343160"/>
    <lineage>
        <taxon>Bacteria</taxon>
        <taxon>Pseudomonadati</taxon>
        <taxon>Bacteroidota</taxon>
        <taxon>Flavobacteriia</taxon>
        <taxon>Flavobacteriales</taxon>
        <taxon>Flavobacteriaceae</taxon>
        <taxon>Mariniflexile</taxon>
    </lineage>
</organism>
<proteinExistence type="predicted"/>
<sequence>MKNNIKYIIIGILALGMFACQDQTDIYEGFVKSSSNKVYPGKVLNPVSYSGKNRIKIEVLTPGDPSVKEARVFWNFFTDSISVPVTETNKLMEVLMDNMPENTYSLVIKTYDVNGNISVPVEVFGTSYGTNYEKLISNRELISAVPNLVTGTLTLEFGTADISNGAVETQIKYMNSSDAEVIATLLASEKTITITDYKSGGEFSTIFLPNATCIDTFSTDWSSI</sequence>
<dbReference type="EMBL" id="JAZHYP010000002">
    <property type="protein sequence ID" value="MEN3323226.1"/>
    <property type="molecule type" value="Genomic_DNA"/>
</dbReference>
<dbReference type="RefSeq" id="WP_346240799.1">
    <property type="nucleotide sequence ID" value="NZ_JAZHYP010000002.1"/>
</dbReference>
<keyword evidence="2" id="KW-1185">Reference proteome</keyword>
<comment type="caution">
    <text evidence="1">The sequence shown here is derived from an EMBL/GenBank/DDBJ whole genome shotgun (WGS) entry which is preliminary data.</text>
</comment>
<protein>
    <submittedName>
        <fullName evidence="1">DUF4998 domain-containing protein</fullName>
    </submittedName>
</protein>
<evidence type="ECO:0000313" key="2">
    <source>
        <dbReference type="Proteomes" id="UP001416393"/>
    </source>
</evidence>
<dbReference type="PROSITE" id="PS51257">
    <property type="entry name" value="PROKAR_LIPOPROTEIN"/>
    <property type="match status" value="1"/>
</dbReference>
<evidence type="ECO:0000313" key="1">
    <source>
        <dbReference type="EMBL" id="MEN3323226.1"/>
    </source>
</evidence>
<name>A0ABV0A842_9FLAO</name>